<dbReference type="PRINTS" id="PR00081">
    <property type="entry name" value="GDHRDH"/>
</dbReference>
<dbReference type="Gene3D" id="3.40.50.720">
    <property type="entry name" value="NAD(P)-binding Rossmann-like Domain"/>
    <property type="match status" value="2"/>
</dbReference>
<dbReference type="OrthoDB" id="7753825at2759"/>
<protein>
    <submittedName>
        <fullName evidence="2">Retinol dehydrogenase 12</fullName>
    </submittedName>
</protein>
<gene>
    <name evidence="2" type="primary">RDH12_2</name>
    <name evidence="2" type="ORF">Bhyg_15017</name>
</gene>
<reference evidence="2" key="1">
    <citation type="submission" date="2022-07" db="EMBL/GenBank/DDBJ databases">
        <authorList>
            <person name="Trinca V."/>
            <person name="Uliana J.V.C."/>
            <person name="Torres T.T."/>
            <person name="Ward R.J."/>
            <person name="Monesi N."/>
        </authorList>
    </citation>
    <scope>NUCLEOTIDE SEQUENCE</scope>
    <source>
        <strain evidence="2">HSMRA1968</strain>
        <tissue evidence="2">Whole embryos</tissue>
    </source>
</reference>
<proteinExistence type="predicted"/>
<dbReference type="InterPro" id="IPR036291">
    <property type="entry name" value="NAD(P)-bd_dom_sf"/>
</dbReference>
<dbReference type="PANTHER" id="PTHR43157:SF31">
    <property type="entry name" value="PHOSPHATIDYLINOSITOL-GLYCAN BIOSYNTHESIS CLASS F PROTEIN"/>
    <property type="match status" value="1"/>
</dbReference>
<evidence type="ECO:0000313" key="2">
    <source>
        <dbReference type="EMBL" id="KAJ6636427.1"/>
    </source>
</evidence>
<name>A0A9Q0MU52_9DIPT</name>
<keyword evidence="3" id="KW-1185">Reference proteome</keyword>
<sequence>LTSLRRLEHTGFEFHWEMSVLQKLIQLKTFLSLVTSTSIKFLIYKYFVRKNIRRNEEDIRGKCVVVTGGSSGIGKSSAKEFAQRGATVVIGDVDFENGQKVVQEIQKLTGNANVEILKLDLSDMDSVEQFARTVSAKHPKIKILCNNAGIGGSKDENIKTKDGFNIHVAVNYMGHFLLTNLLKKNLEAELQPRQEFHLGRRSRIIHSYAFCPGMVNTPITTSKDVGPGLKFFYRISMNVLATTPDEAASEFLMFCALEKSIEGETGKIYQFRKHFSEAIQKLDSQLAEDLWEKSSELNNLSKMRFMQKISQMKRFVVVVTSAWYAFFVYKHFKRNNYHRNEEDINGKCVVVTGGSSGIGRSSAREFAQRGATVVIGDIDMENGEKVVQEIKKESGNMNVTIFKLDLSDMDSVEHFAHQVSTLHPKIKILLNNAGIGGSKDENIKTKDGFNIHIAVNYMGHFLLTNLLMKNLKAEIHPRIVITTSSYLLMSELDLDDINMDKSGFGFENCLPYCNTKFCLALFTRELGRRTGINAYALCPGMVDTPINNLDNIGTGLKFFYRMALSTCSSTANEAASEFVMYCALDKGIEHETGQIYRFRKHFDKANERLDSELAKSLWEKSSEMVRLSERMSRVK</sequence>
<keyword evidence="1" id="KW-0560">Oxidoreductase</keyword>
<comment type="caution">
    <text evidence="2">The sequence shown here is derived from an EMBL/GenBank/DDBJ whole genome shotgun (WGS) entry which is preliminary data.</text>
</comment>
<dbReference type="PANTHER" id="PTHR43157">
    <property type="entry name" value="PHOSPHATIDYLINOSITOL-GLYCAN BIOSYNTHESIS CLASS F PROTEIN-RELATED"/>
    <property type="match status" value="1"/>
</dbReference>
<dbReference type="GO" id="GO:0016491">
    <property type="term" value="F:oxidoreductase activity"/>
    <property type="evidence" value="ECO:0007669"/>
    <property type="project" value="UniProtKB-KW"/>
</dbReference>
<dbReference type="EMBL" id="WJQU01000004">
    <property type="protein sequence ID" value="KAJ6636427.1"/>
    <property type="molecule type" value="Genomic_DNA"/>
</dbReference>
<dbReference type="AlphaFoldDB" id="A0A9Q0MU52"/>
<organism evidence="2 3">
    <name type="scientific">Pseudolycoriella hygida</name>
    <dbReference type="NCBI Taxonomy" id="35572"/>
    <lineage>
        <taxon>Eukaryota</taxon>
        <taxon>Metazoa</taxon>
        <taxon>Ecdysozoa</taxon>
        <taxon>Arthropoda</taxon>
        <taxon>Hexapoda</taxon>
        <taxon>Insecta</taxon>
        <taxon>Pterygota</taxon>
        <taxon>Neoptera</taxon>
        <taxon>Endopterygota</taxon>
        <taxon>Diptera</taxon>
        <taxon>Nematocera</taxon>
        <taxon>Sciaroidea</taxon>
        <taxon>Sciaridae</taxon>
        <taxon>Pseudolycoriella</taxon>
    </lineage>
</organism>
<evidence type="ECO:0000313" key="3">
    <source>
        <dbReference type="Proteomes" id="UP001151699"/>
    </source>
</evidence>
<dbReference type="InterPro" id="IPR002347">
    <property type="entry name" value="SDR_fam"/>
</dbReference>
<dbReference type="SUPFAM" id="SSF51735">
    <property type="entry name" value="NAD(P)-binding Rossmann-fold domains"/>
    <property type="match status" value="2"/>
</dbReference>
<dbReference type="Pfam" id="PF00106">
    <property type="entry name" value="adh_short"/>
    <property type="match status" value="2"/>
</dbReference>
<feature type="non-terminal residue" evidence="2">
    <location>
        <position position="1"/>
    </location>
</feature>
<evidence type="ECO:0000256" key="1">
    <source>
        <dbReference type="ARBA" id="ARBA00023002"/>
    </source>
</evidence>
<dbReference type="Proteomes" id="UP001151699">
    <property type="component" value="Chromosome C"/>
</dbReference>
<accession>A0A9Q0MU52</accession>